<feature type="region of interest" description="Disordered" evidence="1">
    <location>
        <begin position="1"/>
        <end position="21"/>
    </location>
</feature>
<feature type="compositionally biased region" description="Basic and acidic residues" evidence="1">
    <location>
        <begin position="70"/>
        <end position="83"/>
    </location>
</feature>
<keyword evidence="2" id="KW-1133">Transmembrane helix</keyword>
<evidence type="ECO:0000259" key="3">
    <source>
        <dbReference type="Pfam" id="PF08044"/>
    </source>
</evidence>
<sequence length="158" mass="17447">MTTVQDDRSDDLQRVSDADRDAATTMLRTAFEEGRLAQDEHAERVDAALGARTRGELETLVTDLAATGESHPERPHRSQKGSEEVESTDEVEDTGEDDEGSRLSPLAVWGIFSAVMFFIWAVPALVMGYPVGVLGWALFCGFWGIPPLIVTLVRRRRS</sequence>
<dbReference type="EMBL" id="BMXL01000023">
    <property type="protein sequence ID" value="GHD32306.1"/>
    <property type="molecule type" value="Genomic_DNA"/>
</dbReference>
<dbReference type="InterPro" id="IPR012551">
    <property type="entry name" value="DUF1707_SHOCT-like"/>
</dbReference>
<proteinExistence type="predicted"/>
<evidence type="ECO:0000313" key="4">
    <source>
        <dbReference type="EMBL" id="GHD32306.1"/>
    </source>
</evidence>
<gene>
    <name evidence="4" type="ORF">GCM10007147_35740</name>
</gene>
<dbReference type="Pfam" id="PF08044">
    <property type="entry name" value="DUF1707"/>
    <property type="match status" value="1"/>
</dbReference>
<protein>
    <recommendedName>
        <fullName evidence="3">DUF1707 domain-containing protein</fullName>
    </recommendedName>
</protein>
<evidence type="ECO:0000256" key="1">
    <source>
        <dbReference type="SAM" id="MobiDB-lite"/>
    </source>
</evidence>
<dbReference type="Proteomes" id="UP000654947">
    <property type="component" value="Unassembled WGS sequence"/>
</dbReference>
<dbReference type="AlphaFoldDB" id="A0A919CK54"/>
<feature type="compositionally biased region" description="Acidic residues" evidence="1">
    <location>
        <begin position="84"/>
        <end position="99"/>
    </location>
</feature>
<keyword evidence="2" id="KW-0812">Transmembrane</keyword>
<keyword evidence="2" id="KW-0472">Membrane</keyword>
<evidence type="ECO:0000256" key="2">
    <source>
        <dbReference type="SAM" id="Phobius"/>
    </source>
</evidence>
<evidence type="ECO:0000313" key="5">
    <source>
        <dbReference type="Proteomes" id="UP000654947"/>
    </source>
</evidence>
<dbReference type="RefSeq" id="WP_017577273.1">
    <property type="nucleotide sequence ID" value="NZ_BMXL01000023.1"/>
</dbReference>
<reference evidence="4 5" key="1">
    <citation type="journal article" date="2014" name="Int. J. Syst. Evol. Microbiol.">
        <title>Complete genome sequence of Corynebacterium casei LMG S-19264T (=DSM 44701T), isolated from a smear-ripened cheese.</title>
        <authorList>
            <consortium name="US DOE Joint Genome Institute (JGI-PGF)"/>
            <person name="Walter F."/>
            <person name="Albersmeier A."/>
            <person name="Kalinowski J."/>
            <person name="Ruckert C."/>
        </authorList>
    </citation>
    <scope>NUCLEOTIDE SEQUENCE [LARGE SCALE GENOMIC DNA]</scope>
    <source>
        <strain evidence="4 5">KCTC 19473</strain>
    </source>
</reference>
<dbReference type="PANTHER" id="PTHR40763">
    <property type="entry name" value="MEMBRANE PROTEIN-RELATED"/>
    <property type="match status" value="1"/>
</dbReference>
<feature type="domain" description="DUF1707" evidence="3">
    <location>
        <begin position="14"/>
        <end position="64"/>
    </location>
</feature>
<name>A0A919CK54_9ACTN</name>
<comment type="caution">
    <text evidence="4">The sequence shown here is derived from an EMBL/GenBank/DDBJ whole genome shotgun (WGS) entry which is preliminary data.</text>
</comment>
<feature type="transmembrane region" description="Helical" evidence="2">
    <location>
        <begin position="106"/>
        <end position="127"/>
    </location>
</feature>
<accession>A0A919CK54</accession>
<organism evidence="4 5">
    <name type="scientific">Nocardiopsis kunsanensis</name>
    <dbReference type="NCBI Taxonomy" id="141693"/>
    <lineage>
        <taxon>Bacteria</taxon>
        <taxon>Bacillati</taxon>
        <taxon>Actinomycetota</taxon>
        <taxon>Actinomycetes</taxon>
        <taxon>Streptosporangiales</taxon>
        <taxon>Nocardiopsidaceae</taxon>
        <taxon>Nocardiopsis</taxon>
    </lineage>
</organism>
<feature type="region of interest" description="Disordered" evidence="1">
    <location>
        <begin position="60"/>
        <end position="100"/>
    </location>
</feature>
<keyword evidence="5" id="KW-1185">Reference proteome</keyword>
<feature type="transmembrane region" description="Helical" evidence="2">
    <location>
        <begin position="133"/>
        <end position="153"/>
    </location>
</feature>
<dbReference type="PANTHER" id="PTHR40763:SF4">
    <property type="entry name" value="DUF1707 DOMAIN-CONTAINING PROTEIN"/>
    <property type="match status" value="1"/>
</dbReference>